<name>A6HKE7_RAT</name>
<sequence length="61" mass="6769">MTATIHGAATICQINSEENKEMEAGRLRSDEPPCHLGKKDASIGMRSRAAKDQVQMALWRK</sequence>
<reference evidence="2 3" key="1">
    <citation type="submission" date="2005-07" db="EMBL/GenBank/DDBJ databases">
        <authorList>
            <person name="Mural R.J."/>
            <person name="Li P.W."/>
            <person name="Adams M.D."/>
            <person name="Amanatides P.G."/>
            <person name="Baden-Tillson H."/>
            <person name="Barnstead M."/>
            <person name="Chin S.H."/>
            <person name="Dew I."/>
            <person name="Evans C.A."/>
            <person name="Ferriera S."/>
            <person name="Flanigan M."/>
            <person name="Fosler C."/>
            <person name="Glodek A."/>
            <person name="Gu Z."/>
            <person name="Holt R.A."/>
            <person name="Jennings D."/>
            <person name="Kraft C.L."/>
            <person name="Lu F."/>
            <person name="Nguyen T."/>
            <person name="Nusskern D.R."/>
            <person name="Pfannkoch C.M."/>
            <person name="Sitter C."/>
            <person name="Sutton G.G."/>
            <person name="Venter J.C."/>
            <person name="Wang Z."/>
            <person name="Woodage T."/>
            <person name="Zheng X.H."/>
            <person name="Zhong F."/>
        </authorList>
    </citation>
    <scope>NUCLEOTIDE SEQUENCE [LARGE SCALE GENOMIC DNA]</scope>
    <source>
        <strain>BN</strain>
        <strain evidence="3">Sprague-Dawley</strain>
    </source>
</reference>
<dbReference type="Proteomes" id="UP000234681">
    <property type="component" value="Chromosome 10"/>
</dbReference>
<accession>A6HKE7</accession>
<feature type="compositionally biased region" description="Basic and acidic residues" evidence="1">
    <location>
        <begin position="22"/>
        <end position="41"/>
    </location>
</feature>
<evidence type="ECO:0000313" key="3">
    <source>
        <dbReference type="Proteomes" id="UP000234681"/>
    </source>
</evidence>
<feature type="region of interest" description="Disordered" evidence="1">
    <location>
        <begin position="22"/>
        <end position="49"/>
    </location>
</feature>
<dbReference type="EMBL" id="CH473948">
    <property type="protein sequence ID" value="EDM06503.1"/>
    <property type="molecule type" value="Genomic_DNA"/>
</dbReference>
<evidence type="ECO:0000256" key="1">
    <source>
        <dbReference type="SAM" id="MobiDB-lite"/>
    </source>
</evidence>
<gene>
    <name evidence="2" type="ORF">rCG_33953</name>
</gene>
<protein>
    <submittedName>
        <fullName evidence="2">RCG33953, isoform CRA_c</fullName>
    </submittedName>
</protein>
<proteinExistence type="predicted"/>
<organism evidence="2 3">
    <name type="scientific">Rattus norvegicus</name>
    <name type="common">Rat</name>
    <dbReference type="NCBI Taxonomy" id="10116"/>
    <lineage>
        <taxon>Eukaryota</taxon>
        <taxon>Metazoa</taxon>
        <taxon>Chordata</taxon>
        <taxon>Craniata</taxon>
        <taxon>Vertebrata</taxon>
        <taxon>Euteleostomi</taxon>
        <taxon>Mammalia</taxon>
        <taxon>Eutheria</taxon>
        <taxon>Euarchontoglires</taxon>
        <taxon>Glires</taxon>
        <taxon>Rodentia</taxon>
        <taxon>Myomorpha</taxon>
        <taxon>Muroidea</taxon>
        <taxon>Muridae</taxon>
        <taxon>Murinae</taxon>
        <taxon>Rattus</taxon>
    </lineage>
</organism>
<evidence type="ECO:0000313" key="2">
    <source>
        <dbReference type="EMBL" id="EDM06503.1"/>
    </source>
</evidence>
<dbReference type="AlphaFoldDB" id="A6HKE7"/>